<feature type="region of interest" description="Disordered" evidence="1">
    <location>
        <begin position="355"/>
        <end position="376"/>
    </location>
</feature>
<proteinExistence type="predicted"/>
<evidence type="ECO:0000256" key="2">
    <source>
        <dbReference type="SAM" id="Phobius"/>
    </source>
</evidence>
<keyword evidence="5" id="KW-1185">Reference proteome</keyword>
<dbReference type="RefSeq" id="XP_062726692.1">
    <property type="nucleotide sequence ID" value="XM_062864306.1"/>
</dbReference>
<dbReference type="AlphaFoldDB" id="A0AAJ0H305"/>
<feature type="signal peptide" evidence="3">
    <location>
        <begin position="1"/>
        <end position="20"/>
    </location>
</feature>
<evidence type="ECO:0008006" key="6">
    <source>
        <dbReference type="Google" id="ProtNLM"/>
    </source>
</evidence>
<feature type="transmembrane region" description="Helical" evidence="2">
    <location>
        <begin position="388"/>
        <end position="409"/>
    </location>
</feature>
<dbReference type="Proteomes" id="UP001273166">
    <property type="component" value="Unassembled WGS sequence"/>
</dbReference>
<keyword evidence="2" id="KW-0812">Transmembrane</keyword>
<evidence type="ECO:0000313" key="4">
    <source>
        <dbReference type="EMBL" id="KAK3310912.1"/>
    </source>
</evidence>
<accession>A0AAJ0H305</accession>
<organism evidence="4 5">
    <name type="scientific">Chaetomium strumarium</name>
    <dbReference type="NCBI Taxonomy" id="1170767"/>
    <lineage>
        <taxon>Eukaryota</taxon>
        <taxon>Fungi</taxon>
        <taxon>Dikarya</taxon>
        <taxon>Ascomycota</taxon>
        <taxon>Pezizomycotina</taxon>
        <taxon>Sordariomycetes</taxon>
        <taxon>Sordariomycetidae</taxon>
        <taxon>Sordariales</taxon>
        <taxon>Chaetomiaceae</taxon>
        <taxon>Chaetomium</taxon>
    </lineage>
</organism>
<feature type="chain" id="PRO_5042461522" description="Fucose-specific lectin" evidence="3">
    <location>
        <begin position="21"/>
        <end position="512"/>
    </location>
</feature>
<keyword evidence="2" id="KW-1133">Transmembrane helix</keyword>
<dbReference type="EMBL" id="JAUDZG010000001">
    <property type="protein sequence ID" value="KAK3310912.1"/>
    <property type="molecule type" value="Genomic_DNA"/>
</dbReference>
<comment type="caution">
    <text evidence="4">The sequence shown here is derived from an EMBL/GenBank/DDBJ whole genome shotgun (WGS) entry which is preliminary data.</text>
</comment>
<reference evidence="4" key="1">
    <citation type="journal article" date="2023" name="Mol. Phylogenet. Evol.">
        <title>Genome-scale phylogeny and comparative genomics of the fungal order Sordariales.</title>
        <authorList>
            <person name="Hensen N."/>
            <person name="Bonometti L."/>
            <person name="Westerberg I."/>
            <person name="Brannstrom I.O."/>
            <person name="Guillou S."/>
            <person name="Cros-Aarteil S."/>
            <person name="Calhoun S."/>
            <person name="Haridas S."/>
            <person name="Kuo A."/>
            <person name="Mondo S."/>
            <person name="Pangilinan J."/>
            <person name="Riley R."/>
            <person name="LaButti K."/>
            <person name="Andreopoulos B."/>
            <person name="Lipzen A."/>
            <person name="Chen C."/>
            <person name="Yan M."/>
            <person name="Daum C."/>
            <person name="Ng V."/>
            <person name="Clum A."/>
            <person name="Steindorff A."/>
            <person name="Ohm R.A."/>
            <person name="Martin F."/>
            <person name="Silar P."/>
            <person name="Natvig D.O."/>
            <person name="Lalanne C."/>
            <person name="Gautier V."/>
            <person name="Ament-Velasquez S.L."/>
            <person name="Kruys A."/>
            <person name="Hutchinson M.I."/>
            <person name="Powell A.J."/>
            <person name="Barry K."/>
            <person name="Miller A.N."/>
            <person name="Grigoriev I.V."/>
            <person name="Debuchy R."/>
            <person name="Gladieux P."/>
            <person name="Hiltunen Thoren M."/>
            <person name="Johannesson H."/>
        </authorList>
    </citation>
    <scope>NUCLEOTIDE SEQUENCE</scope>
    <source>
        <strain evidence="4">CBS 333.67</strain>
    </source>
</reference>
<gene>
    <name evidence="4" type="ORF">B0T15DRAFT_385993</name>
</gene>
<protein>
    <recommendedName>
        <fullName evidence="6">Fucose-specific lectin</fullName>
    </recommendedName>
</protein>
<feature type="compositionally biased region" description="Polar residues" evidence="1">
    <location>
        <begin position="416"/>
        <end position="441"/>
    </location>
</feature>
<reference evidence="4" key="2">
    <citation type="submission" date="2023-06" db="EMBL/GenBank/DDBJ databases">
        <authorList>
            <consortium name="Lawrence Berkeley National Laboratory"/>
            <person name="Mondo S.J."/>
            <person name="Hensen N."/>
            <person name="Bonometti L."/>
            <person name="Westerberg I."/>
            <person name="Brannstrom I.O."/>
            <person name="Guillou S."/>
            <person name="Cros-Aarteil S."/>
            <person name="Calhoun S."/>
            <person name="Haridas S."/>
            <person name="Kuo A."/>
            <person name="Pangilinan J."/>
            <person name="Riley R."/>
            <person name="Labutti K."/>
            <person name="Andreopoulos B."/>
            <person name="Lipzen A."/>
            <person name="Chen C."/>
            <person name="Yanf M."/>
            <person name="Daum C."/>
            <person name="Ng V."/>
            <person name="Clum A."/>
            <person name="Steindorff A."/>
            <person name="Ohm R."/>
            <person name="Martin F."/>
            <person name="Silar P."/>
            <person name="Natvig D."/>
            <person name="Lalanne C."/>
            <person name="Gautier V."/>
            <person name="Ament-Velasquez S.L."/>
            <person name="Kruys A."/>
            <person name="Hutchinson M.I."/>
            <person name="Powell A.J."/>
            <person name="Barry K."/>
            <person name="Miller A.N."/>
            <person name="Grigoriev I.V."/>
            <person name="Debuchy R."/>
            <person name="Gladieux P."/>
            <person name="Thoren M.H."/>
            <person name="Johannesson H."/>
        </authorList>
    </citation>
    <scope>NUCLEOTIDE SEQUENCE</scope>
    <source>
        <strain evidence="4">CBS 333.67</strain>
    </source>
</reference>
<feature type="region of interest" description="Disordered" evidence="1">
    <location>
        <begin position="416"/>
        <end position="512"/>
    </location>
</feature>
<name>A0AAJ0H305_9PEZI</name>
<evidence type="ECO:0000256" key="1">
    <source>
        <dbReference type="SAM" id="MobiDB-lite"/>
    </source>
</evidence>
<keyword evidence="3" id="KW-0732">Signal</keyword>
<keyword evidence="2" id="KW-0472">Membrane</keyword>
<dbReference type="Gene3D" id="2.120.10.70">
    <property type="entry name" value="Fucose-specific lectin"/>
    <property type="match status" value="3"/>
</dbReference>
<feature type="compositionally biased region" description="Pro residues" evidence="1">
    <location>
        <begin position="355"/>
        <end position="364"/>
    </location>
</feature>
<dbReference type="GeneID" id="87883135"/>
<evidence type="ECO:0000313" key="5">
    <source>
        <dbReference type="Proteomes" id="UP001273166"/>
    </source>
</evidence>
<evidence type="ECO:0000256" key="3">
    <source>
        <dbReference type="SAM" id="SignalP"/>
    </source>
</evidence>
<sequence>MARLLPGLLLLGAVVSPACAAITAWLTEVGPQIILQNKTTSQIRYSACNSNDQAQYSYSDTRFFSLSHSPKNGTPLAGAGWWNQLNTTASLFYIDHNNNIVNAFYYCDMLTGLFQQTGEWVISDGVPSIHTNSGLALVLLGDEAGYRLYFHDDDGAINELGYTPNDNAWKYHGAISQDINSLPAVAAAFSGTNNITVVSPRDAQNIAATRLNRDDTWYRTTLPHPLQGNLSLATDDTNRTDIAINETAAANFSLPAWDGMTKGIGTSVDSDSRYVWYIGNDGFLYSVANQNGTWGPRANQSSAFWPKADEPNGELAVAYDFNTSRVNIYYIVKGQLSEIKYQDKVWKAWATLPEPTTPATPSPTPTVTSLPNSDSAGGGLATGAKAGIGVGVSLGAIALGAIIAVVVLARRKKQQGFEQQPSYPEEGSTTLGPDTPSQSYGSPAVARASAGQYDWDGNTSPPHTTPHPEVQQIHQLDGGNAPTEMDTPKPMYELPIQPYVHELPADPPQPRQ</sequence>
<dbReference type="SUPFAM" id="SSF89372">
    <property type="entry name" value="Fucose-specific lectin"/>
    <property type="match status" value="1"/>
</dbReference>